<evidence type="ECO:0000313" key="5">
    <source>
        <dbReference type="EMBL" id="WOO43700.1"/>
    </source>
</evidence>
<dbReference type="RefSeq" id="WP_317836296.1">
    <property type="nucleotide sequence ID" value="NZ_CP136920.1"/>
</dbReference>
<comment type="similarity">
    <text evidence="1 4">Belongs to the glycosyl hydrolase 43 family.</text>
</comment>
<evidence type="ECO:0000313" key="6">
    <source>
        <dbReference type="Proteomes" id="UP001304300"/>
    </source>
</evidence>
<dbReference type="InterPro" id="IPR023296">
    <property type="entry name" value="Glyco_hydro_beta-prop_sf"/>
</dbReference>
<organism evidence="5 6">
    <name type="scientific">Rubellicoccus peritrichatus</name>
    <dbReference type="NCBI Taxonomy" id="3080537"/>
    <lineage>
        <taxon>Bacteria</taxon>
        <taxon>Pseudomonadati</taxon>
        <taxon>Verrucomicrobiota</taxon>
        <taxon>Opitutia</taxon>
        <taxon>Puniceicoccales</taxon>
        <taxon>Cerasicoccaceae</taxon>
        <taxon>Rubellicoccus</taxon>
    </lineage>
</organism>
<dbReference type="EMBL" id="CP136920">
    <property type="protein sequence ID" value="WOO43700.1"/>
    <property type="molecule type" value="Genomic_DNA"/>
</dbReference>
<dbReference type="Proteomes" id="UP001304300">
    <property type="component" value="Chromosome"/>
</dbReference>
<accession>A0AAQ3LDG5</accession>
<dbReference type="InterPro" id="IPR006710">
    <property type="entry name" value="Glyco_hydro_43"/>
</dbReference>
<evidence type="ECO:0000256" key="2">
    <source>
        <dbReference type="ARBA" id="ARBA00022801"/>
    </source>
</evidence>
<evidence type="ECO:0000256" key="4">
    <source>
        <dbReference type="RuleBase" id="RU361187"/>
    </source>
</evidence>
<dbReference type="AlphaFoldDB" id="A0AAQ3LDG5"/>
<evidence type="ECO:0000256" key="1">
    <source>
        <dbReference type="ARBA" id="ARBA00009865"/>
    </source>
</evidence>
<keyword evidence="3 4" id="KW-0326">Glycosidase</keyword>
<dbReference type="Gene3D" id="2.115.10.20">
    <property type="entry name" value="Glycosyl hydrolase domain, family 43"/>
    <property type="match status" value="1"/>
</dbReference>
<dbReference type="Pfam" id="PF04616">
    <property type="entry name" value="Glyco_hydro_43"/>
    <property type="match status" value="1"/>
</dbReference>
<proteinExistence type="inferred from homology"/>
<dbReference type="SUPFAM" id="SSF75005">
    <property type="entry name" value="Arabinanase/levansucrase/invertase"/>
    <property type="match status" value="2"/>
</dbReference>
<dbReference type="GO" id="GO:0004553">
    <property type="term" value="F:hydrolase activity, hydrolyzing O-glycosyl compounds"/>
    <property type="evidence" value="ECO:0007669"/>
    <property type="project" value="InterPro"/>
</dbReference>
<dbReference type="KEGG" id="puo:RZN69_11430"/>
<dbReference type="CDD" id="cd08994">
    <property type="entry name" value="GH43_62_32_68_117_130-like"/>
    <property type="match status" value="1"/>
</dbReference>
<name>A0AAQ3LDG5_9BACT</name>
<gene>
    <name evidence="5" type="ORF">RZN69_11430</name>
</gene>
<sequence>MPGWFVWCGSMVRDPEGLYHLFLCRWPEETNHDGWINRSEVIRAEASSLEEPFTFKEVVMTRREGDFWDADNVHNVCVQEYDGRYYMYYTGNCGNGDYWSHRNNQRIGVAVADNVRGPWIRPSQPLLKPRPGQWDGLMHANPVTTRMPDGRYLLMFKGVAEGAEIQGSNVRHGVAFSDTPVGPFEIHPDIVFDLEGVRFPYEDPGLWVENDVIYCLLKTMDGRYSPTGDMGILLFRSVDGINWEPAEPHFVIDRKIQMEDGSQLEFERLERPQIFIDHDQKRYLLAAVQPGTVGLAHSNSHIVGPSGLSDNVPVSYHVRLEWTEKL</sequence>
<evidence type="ECO:0000256" key="3">
    <source>
        <dbReference type="ARBA" id="ARBA00023295"/>
    </source>
</evidence>
<dbReference type="GO" id="GO:0005975">
    <property type="term" value="P:carbohydrate metabolic process"/>
    <property type="evidence" value="ECO:0007669"/>
    <property type="project" value="InterPro"/>
</dbReference>
<reference evidence="5 6" key="1">
    <citation type="submission" date="2023-10" db="EMBL/GenBank/DDBJ databases">
        <title>Rubellicoccus peritrichatus gen. nov., sp. nov., isolated from an algae of coral reef tank.</title>
        <authorList>
            <person name="Luo J."/>
        </authorList>
    </citation>
    <scope>NUCLEOTIDE SEQUENCE [LARGE SCALE GENOMIC DNA]</scope>
    <source>
        <strain evidence="5 6">CR14</strain>
    </source>
</reference>
<keyword evidence="2 4" id="KW-0378">Hydrolase</keyword>
<keyword evidence="6" id="KW-1185">Reference proteome</keyword>
<protein>
    <submittedName>
        <fullName evidence="5">Glycoside hydrolase family protein</fullName>
    </submittedName>
</protein>